<dbReference type="Proteomes" id="UP000054279">
    <property type="component" value="Unassembled WGS sequence"/>
</dbReference>
<dbReference type="InterPro" id="IPR040898">
    <property type="entry name" value="CxC6"/>
</dbReference>
<feature type="domain" description="CxC6 like cysteine cluster associated with KDZ" evidence="1">
    <location>
        <begin position="37"/>
        <end position="80"/>
    </location>
</feature>
<dbReference type="OrthoDB" id="3055037at2759"/>
<dbReference type="EMBL" id="KN837164">
    <property type="protein sequence ID" value="KIJ37994.1"/>
    <property type="molecule type" value="Genomic_DNA"/>
</dbReference>
<sequence>MHQDLTFTEWLIRFVICHWKLATYSHNFCLGAVRCVVTNSVTFCHPCCAVHDCVNPLLTDQHMYCTRHAEYKKKCAEHSYNNKQ</sequence>
<dbReference type="HOGENOM" id="CLU_2528927_0_0_1"/>
<gene>
    <name evidence="2" type="ORF">M422DRAFT_177245</name>
</gene>
<evidence type="ECO:0000313" key="3">
    <source>
        <dbReference type="Proteomes" id="UP000054279"/>
    </source>
</evidence>
<dbReference type="AlphaFoldDB" id="A0A0C9UT13"/>
<proteinExistence type="predicted"/>
<reference evidence="2 3" key="1">
    <citation type="submission" date="2014-06" db="EMBL/GenBank/DDBJ databases">
        <title>Evolutionary Origins and Diversification of the Mycorrhizal Mutualists.</title>
        <authorList>
            <consortium name="DOE Joint Genome Institute"/>
            <consortium name="Mycorrhizal Genomics Consortium"/>
            <person name="Kohler A."/>
            <person name="Kuo A."/>
            <person name="Nagy L.G."/>
            <person name="Floudas D."/>
            <person name="Copeland A."/>
            <person name="Barry K.W."/>
            <person name="Cichocki N."/>
            <person name="Veneault-Fourrey C."/>
            <person name="LaButti K."/>
            <person name="Lindquist E.A."/>
            <person name="Lipzen A."/>
            <person name="Lundell T."/>
            <person name="Morin E."/>
            <person name="Murat C."/>
            <person name="Riley R."/>
            <person name="Ohm R."/>
            <person name="Sun H."/>
            <person name="Tunlid A."/>
            <person name="Henrissat B."/>
            <person name="Grigoriev I.V."/>
            <person name="Hibbett D.S."/>
            <person name="Martin F."/>
        </authorList>
    </citation>
    <scope>NUCLEOTIDE SEQUENCE [LARGE SCALE GENOMIC DNA]</scope>
    <source>
        <strain evidence="2 3">SS14</strain>
    </source>
</reference>
<keyword evidence="3" id="KW-1185">Reference proteome</keyword>
<evidence type="ECO:0000259" key="1">
    <source>
        <dbReference type="Pfam" id="PF18721"/>
    </source>
</evidence>
<name>A0A0C9UT13_SPHS4</name>
<dbReference type="Pfam" id="PF18721">
    <property type="entry name" value="CxC6"/>
    <property type="match status" value="1"/>
</dbReference>
<organism evidence="2 3">
    <name type="scientific">Sphaerobolus stellatus (strain SS14)</name>
    <dbReference type="NCBI Taxonomy" id="990650"/>
    <lineage>
        <taxon>Eukaryota</taxon>
        <taxon>Fungi</taxon>
        <taxon>Dikarya</taxon>
        <taxon>Basidiomycota</taxon>
        <taxon>Agaricomycotina</taxon>
        <taxon>Agaricomycetes</taxon>
        <taxon>Phallomycetidae</taxon>
        <taxon>Geastrales</taxon>
        <taxon>Sphaerobolaceae</taxon>
        <taxon>Sphaerobolus</taxon>
    </lineage>
</organism>
<protein>
    <recommendedName>
        <fullName evidence="1">CxC6 like cysteine cluster associated with KDZ domain-containing protein</fullName>
    </recommendedName>
</protein>
<evidence type="ECO:0000313" key="2">
    <source>
        <dbReference type="EMBL" id="KIJ37994.1"/>
    </source>
</evidence>
<accession>A0A0C9UT13</accession>